<dbReference type="InterPro" id="IPR012134">
    <property type="entry name" value="Glu-5-SA_DH"/>
</dbReference>
<dbReference type="GO" id="GO:0050661">
    <property type="term" value="F:NADP binding"/>
    <property type="evidence" value="ECO:0007669"/>
    <property type="project" value="InterPro"/>
</dbReference>
<reference evidence="9 10" key="1">
    <citation type="submission" date="2020-07" db="EMBL/GenBank/DDBJ databases">
        <title>Thermoactinomyces phylogeny.</title>
        <authorList>
            <person name="Dunlap C."/>
        </authorList>
    </citation>
    <scope>NUCLEOTIDE SEQUENCE [LARGE SCALE GENOMIC DNA]</scope>
    <source>
        <strain evidence="9 10">AMNI-1</strain>
    </source>
</reference>
<feature type="domain" description="Aldehyde dehydrogenase" evidence="8">
    <location>
        <begin position="7"/>
        <end position="283"/>
    </location>
</feature>
<evidence type="ECO:0000259" key="8">
    <source>
        <dbReference type="Pfam" id="PF00171"/>
    </source>
</evidence>
<proteinExistence type="inferred from homology"/>
<dbReference type="PIRSF" id="PIRSF000151">
    <property type="entry name" value="GPR"/>
    <property type="match status" value="1"/>
</dbReference>
<accession>A0A7W1XSZ0</accession>
<dbReference type="PANTHER" id="PTHR11063:SF8">
    <property type="entry name" value="DELTA-1-PYRROLINE-5-CARBOXYLATE SYNTHASE"/>
    <property type="match status" value="1"/>
</dbReference>
<evidence type="ECO:0000256" key="1">
    <source>
        <dbReference type="ARBA" id="ARBA00004985"/>
    </source>
</evidence>
<dbReference type="UniPathway" id="UPA00098">
    <property type="reaction ID" value="UER00360"/>
</dbReference>
<dbReference type="AlphaFoldDB" id="A0A7W1XSZ0"/>
<evidence type="ECO:0000256" key="4">
    <source>
        <dbReference type="ARBA" id="ARBA00022857"/>
    </source>
</evidence>
<dbReference type="InterPro" id="IPR020593">
    <property type="entry name" value="G-glutamylP_reductase_CS"/>
</dbReference>
<evidence type="ECO:0000313" key="9">
    <source>
        <dbReference type="EMBL" id="MBA4602500.1"/>
    </source>
</evidence>
<dbReference type="NCBIfam" id="NF001221">
    <property type="entry name" value="PRK00197.1"/>
    <property type="match status" value="1"/>
</dbReference>
<evidence type="ECO:0000256" key="3">
    <source>
        <dbReference type="ARBA" id="ARBA00022650"/>
    </source>
</evidence>
<dbReference type="Gene3D" id="3.40.309.10">
    <property type="entry name" value="Aldehyde Dehydrogenase, Chain A, domain 2"/>
    <property type="match status" value="1"/>
</dbReference>
<comment type="function">
    <text evidence="7">Catalyzes the NADPH-dependent reduction of L-glutamate 5-phosphate into L-glutamate 5-semialdehyde and phosphate. The product spontaneously undergoes cyclization to form 1-pyrroline-5-carboxylate.</text>
</comment>
<dbReference type="EMBL" id="JACEOL010000030">
    <property type="protein sequence ID" value="MBA4602500.1"/>
    <property type="molecule type" value="Genomic_DNA"/>
</dbReference>
<comment type="similarity">
    <text evidence="7">Belongs to the gamma-glutamyl phosphate reductase family.</text>
</comment>
<comment type="pathway">
    <text evidence="1 7">Amino-acid biosynthesis; L-proline biosynthesis; L-glutamate 5-semialdehyde from L-glutamate: step 2/2.</text>
</comment>
<dbReference type="SUPFAM" id="SSF53720">
    <property type="entry name" value="ALDH-like"/>
    <property type="match status" value="1"/>
</dbReference>
<evidence type="ECO:0000313" key="10">
    <source>
        <dbReference type="Proteomes" id="UP000538292"/>
    </source>
</evidence>
<keyword evidence="7" id="KW-0963">Cytoplasm</keyword>
<gene>
    <name evidence="7" type="primary">proA</name>
    <name evidence="9" type="ORF">H2C83_09275</name>
</gene>
<dbReference type="PANTHER" id="PTHR11063">
    <property type="entry name" value="GLUTAMATE SEMIALDEHYDE DEHYDROGENASE"/>
    <property type="match status" value="1"/>
</dbReference>
<dbReference type="GO" id="GO:0055129">
    <property type="term" value="P:L-proline biosynthetic process"/>
    <property type="evidence" value="ECO:0007669"/>
    <property type="project" value="UniProtKB-UniRule"/>
</dbReference>
<keyword evidence="2 7" id="KW-0028">Amino-acid biosynthesis</keyword>
<dbReference type="HAMAP" id="MF_00412">
    <property type="entry name" value="ProA"/>
    <property type="match status" value="1"/>
</dbReference>
<dbReference type="CDD" id="cd07079">
    <property type="entry name" value="ALDH_F18-19_ProA-GPR"/>
    <property type="match status" value="1"/>
</dbReference>
<comment type="caution">
    <text evidence="9">The sequence shown here is derived from an EMBL/GenBank/DDBJ whole genome shotgun (WGS) entry which is preliminary data.</text>
</comment>
<dbReference type="PROSITE" id="PS01223">
    <property type="entry name" value="PROA"/>
    <property type="match status" value="1"/>
</dbReference>
<evidence type="ECO:0000256" key="5">
    <source>
        <dbReference type="ARBA" id="ARBA00023002"/>
    </source>
</evidence>
<dbReference type="InterPro" id="IPR016161">
    <property type="entry name" value="Ald_DH/histidinol_DH"/>
</dbReference>
<dbReference type="InterPro" id="IPR016162">
    <property type="entry name" value="Ald_DH_N"/>
</dbReference>
<dbReference type="Proteomes" id="UP000538292">
    <property type="component" value="Unassembled WGS sequence"/>
</dbReference>
<dbReference type="GO" id="GO:0004350">
    <property type="term" value="F:glutamate-5-semialdehyde dehydrogenase activity"/>
    <property type="evidence" value="ECO:0007669"/>
    <property type="project" value="UniProtKB-UniRule"/>
</dbReference>
<name>A0A7W1XSZ0_9BACL</name>
<dbReference type="EC" id="1.2.1.41" evidence="7"/>
<keyword evidence="3 7" id="KW-0641">Proline biosynthesis</keyword>
<organism evidence="9 10">
    <name type="scientific">Thermoactinomyces mirandus</name>
    <dbReference type="NCBI Taxonomy" id="2756294"/>
    <lineage>
        <taxon>Bacteria</taxon>
        <taxon>Bacillati</taxon>
        <taxon>Bacillota</taxon>
        <taxon>Bacilli</taxon>
        <taxon>Bacillales</taxon>
        <taxon>Thermoactinomycetaceae</taxon>
        <taxon>Thermoactinomyces</taxon>
    </lineage>
</organism>
<evidence type="ECO:0000256" key="6">
    <source>
        <dbReference type="ARBA" id="ARBA00049024"/>
    </source>
</evidence>
<keyword evidence="5 7" id="KW-0560">Oxidoreductase</keyword>
<dbReference type="InterPro" id="IPR016163">
    <property type="entry name" value="Ald_DH_C"/>
</dbReference>
<dbReference type="GO" id="GO:0005737">
    <property type="term" value="C:cytoplasm"/>
    <property type="evidence" value="ECO:0007669"/>
    <property type="project" value="UniProtKB-SubCell"/>
</dbReference>
<evidence type="ECO:0000256" key="7">
    <source>
        <dbReference type="HAMAP-Rule" id="MF_00412"/>
    </source>
</evidence>
<sequence length="425" mass="46601">MNNDLKEYVTSKTRAAKQASRKCSILSAEEKKQALKRMGEAIWDQRRQIFQANKADLENALNNGLSSAKQDRLLITDRRLEDMIQGLNSLAEYNDPVGEVISSFQRPNGLKIEKVRVPFGVIAIIYESRPNVTADAAGLAIKAGNAVVLRGGKEAIHSNQALVRAMTDGLAKTAIPVEAIQFIERTERDSIDILIREKNTVDLVIPRGGAGLIRRVVKQAHVPVIETGVGNCHIYVHASADLDMARSVVVNAKTQRPSVCNAIETLLVDQEIADEYLPRLGKDLVAKGVQVRGCEQTCRILQDQGSLEIEPASEEDYATEFLDLILAVKVVKGLEEAVNHIRKYGTLHSEAIIAEDASAADAFLNRVDAAAVYHNASTRFTDGAEFGFGAEMGISTQKMHARGPMGLRELTSYKYVIRGNGQVRE</sequence>
<protein>
    <recommendedName>
        <fullName evidence="7">Gamma-glutamyl phosphate reductase</fullName>
        <shortName evidence="7">GPR</shortName>
        <ecNumber evidence="7">1.2.1.41</ecNumber>
    </recommendedName>
    <alternativeName>
        <fullName evidence="7">Glutamate-5-semialdehyde dehydrogenase</fullName>
    </alternativeName>
    <alternativeName>
        <fullName evidence="7">Glutamyl-gamma-semialdehyde dehydrogenase</fullName>
        <shortName evidence="7">GSA dehydrogenase</shortName>
    </alternativeName>
</protein>
<comment type="subcellular location">
    <subcellularLocation>
        <location evidence="7">Cytoplasm</location>
    </subcellularLocation>
</comment>
<dbReference type="InterPro" id="IPR000965">
    <property type="entry name" value="GPR_dom"/>
</dbReference>
<dbReference type="Pfam" id="PF00171">
    <property type="entry name" value="Aldedh"/>
    <property type="match status" value="1"/>
</dbReference>
<dbReference type="NCBIfam" id="TIGR00407">
    <property type="entry name" value="proA"/>
    <property type="match status" value="1"/>
</dbReference>
<dbReference type="InterPro" id="IPR015590">
    <property type="entry name" value="Aldehyde_DH_dom"/>
</dbReference>
<keyword evidence="10" id="KW-1185">Reference proteome</keyword>
<dbReference type="Gene3D" id="3.40.605.10">
    <property type="entry name" value="Aldehyde Dehydrogenase, Chain A, domain 1"/>
    <property type="match status" value="1"/>
</dbReference>
<dbReference type="FunFam" id="3.40.309.10:FF:000006">
    <property type="entry name" value="Gamma-glutamyl phosphate reductase"/>
    <property type="match status" value="1"/>
</dbReference>
<keyword evidence="4 7" id="KW-0521">NADP</keyword>
<comment type="catalytic activity">
    <reaction evidence="6 7">
        <text>L-glutamate 5-semialdehyde + phosphate + NADP(+) = L-glutamyl 5-phosphate + NADPH + H(+)</text>
        <dbReference type="Rhea" id="RHEA:19541"/>
        <dbReference type="ChEBI" id="CHEBI:15378"/>
        <dbReference type="ChEBI" id="CHEBI:43474"/>
        <dbReference type="ChEBI" id="CHEBI:57783"/>
        <dbReference type="ChEBI" id="CHEBI:58066"/>
        <dbReference type="ChEBI" id="CHEBI:58274"/>
        <dbReference type="ChEBI" id="CHEBI:58349"/>
        <dbReference type="EC" id="1.2.1.41"/>
    </reaction>
</comment>
<evidence type="ECO:0000256" key="2">
    <source>
        <dbReference type="ARBA" id="ARBA00022605"/>
    </source>
</evidence>